<feature type="region of interest" description="Disordered" evidence="2">
    <location>
        <begin position="206"/>
        <end position="233"/>
    </location>
</feature>
<feature type="compositionally biased region" description="Basic and acidic residues" evidence="2">
    <location>
        <begin position="42"/>
        <end position="57"/>
    </location>
</feature>
<feature type="coiled-coil region" evidence="1">
    <location>
        <begin position="95"/>
        <end position="126"/>
    </location>
</feature>
<name>A0A6J5LKG1_9CAUD</name>
<feature type="compositionally biased region" description="Polar residues" evidence="2">
    <location>
        <begin position="209"/>
        <end position="226"/>
    </location>
</feature>
<accession>A0A6J5LKG1</accession>
<feature type="region of interest" description="Disordered" evidence="2">
    <location>
        <begin position="1"/>
        <end position="58"/>
    </location>
</feature>
<gene>
    <name evidence="4" type="ORF">UFOVP268_9</name>
    <name evidence="3" type="ORF">UFOVP97_47</name>
</gene>
<feature type="compositionally biased region" description="Polar residues" evidence="2">
    <location>
        <begin position="1"/>
        <end position="41"/>
    </location>
</feature>
<sequence>MEENTLQQVNPEIQPEVTQINPENQPQEVARENSPTPQESFQELRKRAEQAERERNEAVGFIRQLEQYAIQQQQPQQPAKEDYNPSYADDDLIEGKHLKAEFSALRKELEAQRKQAEESRRMAETNMVESKLRSKFNDFDSIVTHENIQRLRELKPEIAASLHQTQDLYSKAAATYTILKDLGIARAHVNDVDKNRAQQNLNKPHAATSIASQSPLSHATAFSSGELTDDRKRQIWQQMQDNARRR</sequence>
<keyword evidence="1" id="KW-0175">Coiled coil</keyword>
<dbReference type="EMBL" id="LR796286">
    <property type="protein sequence ID" value="CAB4134042.1"/>
    <property type="molecule type" value="Genomic_DNA"/>
</dbReference>
<evidence type="ECO:0000256" key="2">
    <source>
        <dbReference type="SAM" id="MobiDB-lite"/>
    </source>
</evidence>
<dbReference type="EMBL" id="LR796216">
    <property type="protein sequence ID" value="CAB4127811.1"/>
    <property type="molecule type" value="Genomic_DNA"/>
</dbReference>
<protein>
    <submittedName>
        <fullName evidence="4">Uncharacterized protein</fullName>
    </submittedName>
</protein>
<proteinExistence type="predicted"/>
<evidence type="ECO:0000256" key="1">
    <source>
        <dbReference type="SAM" id="Coils"/>
    </source>
</evidence>
<reference evidence="4" key="1">
    <citation type="submission" date="2020-04" db="EMBL/GenBank/DDBJ databases">
        <authorList>
            <person name="Chiriac C."/>
            <person name="Salcher M."/>
            <person name="Ghai R."/>
            <person name="Kavagutti S V."/>
        </authorList>
    </citation>
    <scope>NUCLEOTIDE SEQUENCE</scope>
</reference>
<organism evidence="4">
    <name type="scientific">uncultured Caudovirales phage</name>
    <dbReference type="NCBI Taxonomy" id="2100421"/>
    <lineage>
        <taxon>Viruses</taxon>
        <taxon>Duplodnaviria</taxon>
        <taxon>Heunggongvirae</taxon>
        <taxon>Uroviricota</taxon>
        <taxon>Caudoviricetes</taxon>
        <taxon>Peduoviridae</taxon>
        <taxon>Maltschvirus</taxon>
        <taxon>Maltschvirus maltsch</taxon>
    </lineage>
</organism>
<evidence type="ECO:0000313" key="3">
    <source>
        <dbReference type="EMBL" id="CAB4127811.1"/>
    </source>
</evidence>
<evidence type="ECO:0000313" key="4">
    <source>
        <dbReference type="EMBL" id="CAB4134042.1"/>
    </source>
</evidence>